<reference evidence="2 3" key="1">
    <citation type="submission" date="2024-03" db="EMBL/GenBank/DDBJ databases">
        <title>Adaptation during the transition from Ophiocordyceps entomopathogen to insect associate is accompanied by gene loss and intensified selection.</title>
        <authorList>
            <person name="Ward C.M."/>
            <person name="Onetto C.A."/>
            <person name="Borneman A.R."/>
        </authorList>
    </citation>
    <scope>NUCLEOTIDE SEQUENCE [LARGE SCALE GENOMIC DNA]</scope>
    <source>
        <strain evidence="2">AWRI1</strain>
        <tissue evidence="2">Single Adult Female</tissue>
    </source>
</reference>
<dbReference type="Proteomes" id="UP001367676">
    <property type="component" value="Unassembled WGS sequence"/>
</dbReference>
<organism evidence="2 3">
    <name type="scientific">Parthenolecanium corni</name>
    <dbReference type="NCBI Taxonomy" id="536013"/>
    <lineage>
        <taxon>Eukaryota</taxon>
        <taxon>Metazoa</taxon>
        <taxon>Ecdysozoa</taxon>
        <taxon>Arthropoda</taxon>
        <taxon>Hexapoda</taxon>
        <taxon>Insecta</taxon>
        <taxon>Pterygota</taxon>
        <taxon>Neoptera</taxon>
        <taxon>Paraneoptera</taxon>
        <taxon>Hemiptera</taxon>
        <taxon>Sternorrhyncha</taxon>
        <taxon>Coccoidea</taxon>
        <taxon>Coccidae</taxon>
        <taxon>Parthenolecanium</taxon>
    </lineage>
</organism>
<evidence type="ECO:0000313" key="2">
    <source>
        <dbReference type="EMBL" id="KAK7601871.1"/>
    </source>
</evidence>
<evidence type="ECO:0000313" key="3">
    <source>
        <dbReference type="Proteomes" id="UP001367676"/>
    </source>
</evidence>
<feature type="region of interest" description="Disordered" evidence="1">
    <location>
        <begin position="181"/>
        <end position="267"/>
    </location>
</feature>
<gene>
    <name evidence="2" type="ORF">V9T40_009312</name>
</gene>
<proteinExistence type="predicted"/>
<feature type="compositionally biased region" description="Low complexity" evidence="1">
    <location>
        <begin position="258"/>
        <end position="267"/>
    </location>
</feature>
<name>A0AAN9TPL4_9HEMI</name>
<keyword evidence="3" id="KW-1185">Reference proteome</keyword>
<evidence type="ECO:0000256" key="1">
    <source>
        <dbReference type="SAM" id="MobiDB-lite"/>
    </source>
</evidence>
<comment type="caution">
    <text evidence="2">The sequence shown here is derived from an EMBL/GenBank/DDBJ whole genome shotgun (WGS) entry which is preliminary data.</text>
</comment>
<protein>
    <submittedName>
        <fullName evidence="2">Uncharacterized protein</fullName>
    </submittedName>
</protein>
<dbReference type="AlphaFoldDB" id="A0AAN9TPL4"/>
<dbReference type="EMBL" id="JBBCAQ010000010">
    <property type="protein sequence ID" value="KAK7601871.1"/>
    <property type="molecule type" value="Genomic_DNA"/>
</dbReference>
<accession>A0AAN9TPL4</accession>
<sequence length="267" mass="29774">MSLAQAQGNDVDILDLTKVPADYLTKVLIHIWLVDELRGFRVEGNVRTKEPPPFPSSSNVITYEYREIRYDCVYGVTQERVAFLIIAQSNNKMRESAVIDYPVPTNILQDDENLEDFAYELMSCLTVWVDQFLKVSVRGHFRARVPYGSFAGSDFSNVLRERTADQSVAPTMNLGAEIPPAEMDVVDNPIPLISDPSAAESSQETSPHDPIPPIGDPSGGKEFLQEKSRKRTSPDDIEPAELRPRPSKSSESSKRPRSTSNSNSDKS</sequence>